<feature type="compositionally biased region" description="Polar residues" evidence="1">
    <location>
        <begin position="1838"/>
        <end position="1852"/>
    </location>
</feature>
<organism evidence="2">
    <name type="scientific">Lygus hesperus</name>
    <name type="common">Western plant bug</name>
    <dbReference type="NCBI Taxonomy" id="30085"/>
    <lineage>
        <taxon>Eukaryota</taxon>
        <taxon>Metazoa</taxon>
        <taxon>Ecdysozoa</taxon>
        <taxon>Arthropoda</taxon>
        <taxon>Hexapoda</taxon>
        <taxon>Insecta</taxon>
        <taxon>Pterygota</taxon>
        <taxon>Neoptera</taxon>
        <taxon>Paraneoptera</taxon>
        <taxon>Hemiptera</taxon>
        <taxon>Heteroptera</taxon>
        <taxon>Panheteroptera</taxon>
        <taxon>Cimicomorpha</taxon>
        <taxon>Miridae</taxon>
        <taxon>Mirini</taxon>
        <taxon>Lygus</taxon>
    </lineage>
</organism>
<feature type="compositionally biased region" description="Polar residues" evidence="1">
    <location>
        <begin position="1270"/>
        <end position="1282"/>
    </location>
</feature>
<feature type="region of interest" description="Disordered" evidence="1">
    <location>
        <begin position="1520"/>
        <end position="1626"/>
    </location>
</feature>
<feature type="compositionally biased region" description="Basic and acidic residues" evidence="1">
    <location>
        <begin position="1547"/>
        <end position="1557"/>
    </location>
</feature>
<feature type="region of interest" description="Disordered" evidence="1">
    <location>
        <begin position="320"/>
        <end position="342"/>
    </location>
</feature>
<gene>
    <name evidence="2" type="ORF">CM83_27796</name>
</gene>
<reference evidence="2" key="1">
    <citation type="journal article" date="2014" name="PLoS ONE">
        <title>Transcriptome-Based Identification of ABC Transporters in the Western Tarnished Plant Bug Lygus hesperus.</title>
        <authorList>
            <person name="Hull J.J."/>
            <person name="Chaney K."/>
            <person name="Geib S.M."/>
            <person name="Fabrick J.A."/>
            <person name="Brent C.S."/>
            <person name="Walsh D."/>
            <person name="Lavine L.C."/>
        </authorList>
    </citation>
    <scope>NUCLEOTIDE SEQUENCE</scope>
</reference>
<feature type="compositionally biased region" description="Polar residues" evidence="1">
    <location>
        <begin position="1718"/>
        <end position="1728"/>
    </location>
</feature>
<evidence type="ECO:0000313" key="2">
    <source>
        <dbReference type="EMBL" id="JAG33534.1"/>
    </source>
</evidence>
<feature type="compositionally biased region" description="Basic and acidic residues" evidence="1">
    <location>
        <begin position="822"/>
        <end position="841"/>
    </location>
</feature>
<feature type="compositionally biased region" description="Basic and acidic residues" evidence="1">
    <location>
        <begin position="1737"/>
        <end position="1750"/>
    </location>
</feature>
<feature type="compositionally biased region" description="Polar residues" evidence="1">
    <location>
        <begin position="1694"/>
        <end position="1703"/>
    </location>
</feature>
<feature type="compositionally biased region" description="Basic and acidic residues" evidence="1">
    <location>
        <begin position="1789"/>
        <end position="1803"/>
    </location>
</feature>
<feature type="compositionally biased region" description="Polar residues" evidence="1">
    <location>
        <begin position="1292"/>
        <end position="1304"/>
    </location>
</feature>
<feature type="region of interest" description="Disordered" evidence="1">
    <location>
        <begin position="1653"/>
        <end position="1889"/>
    </location>
</feature>
<feature type="non-terminal residue" evidence="2">
    <location>
        <position position="1889"/>
    </location>
</feature>
<feature type="compositionally biased region" description="Polar residues" evidence="1">
    <location>
        <begin position="1451"/>
        <end position="1465"/>
    </location>
</feature>
<feature type="compositionally biased region" description="Polar residues" evidence="1">
    <location>
        <begin position="1588"/>
        <end position="1598"/>
    </location>
</feature>
<feature type="compositionally biased region" description="Basic and acidic residues" evidence="1">
    <location>
        <begin position="1853"/>
        <end position="1869"/>
    </location>
</feature>
<accession>A0A0A9YMX9</accession>
<reference evidence="2" key="2">
    <citation type="submission" date="2014-07" db="EMBL/GenBank/DDBJ databases">
        <authorList>
            <person name="Hull J."/>
        </authorList>
    </citation>
    <scope>NUCLEOTIDE SEQUENCE</scope>
</reference>
<proteinExistence type="predicted"/>
<feature type="region of interest" description="Disordered" evidence="1">
    <location>
        <begin position="248"/>
        <end position="268"/>
    </location>
</feature>
<feature type="compositionally biased region" description="Polar residues" evidence="1">
    <location>
        <begin position="572"/>
        <end position="581"/>
    </location>
</feature>
<dbReference type="EMBL" id="GBHO01010070">
    <property type="protein sequence ID" value="JAG33534.1"/>
    <property type="molecule type" value="Transcribed_RNA"/>
</dbReference>
<feature type="compositionally biased region" description="Basic and acidic residues" evidence="1">
    <location>
        <begin position="1814"/>
        <end position="1824"/>
    </location>
</feature>
<feature type="compositionally biased region" description="Basic and acidic residues" evidence="1">
    <location>
        <begin position="533"/>
        <end position="550"/>
    </location>
</feature>
<evidence type="ECO:0000256" key="1">
    <source>
        <dbReference type="SAM" id="MobiDB-lite"/>
    </source>
</evidence>
<name>A0A0A9YMX9_LYGHE</name>
<feature type="compositionally biased region" description="Polar residues" evidence="1">
    <location>
        <begin position="1609"/>
        <end position="1621"/>
    </location>
</feature>
<feature type="compositionally biased region" description="Basic residues" evidence="1">
    <location>
        <begin position="1472"/>
        <end position="1482"/>
    </location>
</feature>
<feature type="compositionally biased region" description="Acidic residues" evidence="1">
    <location>
        <begin position="695"/>
        <end position="711"/>
    </location>
</feature>
<feature type="region of interest" description="Disordered" evidence="1">
    <location>
        <begin position="1055"/>
        <end position="1075"/>
    </location>
</feature>
<feature type="compositionally biased region" description="Basic and acidic residues" evidence="1">
    <location>
        <begin position="1388"/>
        <end position="1397"/>
    </location>
</feature>
<feature type="region of interest" description="Disordered" evidence="1">
    <location>
        <begin position="604"/>
        <end position="863"/>
    </location>
</feature>
<feature type="compositionally biased region" description="Polar residues" evidence="1">
    <location>
        <begin position="478"/>
        <end position="491"/>
    </location>
</feature>
<feature type="region of interest" description="Disordered" evidence="1">
    <location>
        <begin position="1097"/>
        <end position="1120"/>
    </location>
</feature>
<feature type="compositionally biased region" description="Basic and acidic residues" evidence="1">
    <location>
        <begin position="668"/>
        <end position="692"/>
    </location>
</feature>
<feature type="region of interest" description="Disordered" evidence="1">
    <location>
        <begin position="1219"/>
        <end position="1495"/>
    </location>
</feature>
<feature type="compositionally biased region" description="Polar residues" evidence="1">
    <location>
        <begin position="513"/>
        <end position="522"/>
    </location>
</feature>
<feature type="region of interest" description="Disordered" evidence="1">
    <location>
        <begin position="954"/>
        <end position="987"/>
    </location>
</feature>
<feature type="compositionally biased region" description="Basic and acidic residues" evidence="1">
    <location>
        <begin position="1704"/>
        <end position="1716"/>
    </location>
</feature>
<feature type="region of interest" description="Disordered" evidence="1">
    <location>
        <begin position="376"/>
        <end position="406"/>
    </location>
</feature>
<feature type="compositionally biased region" description="Basic and acidic residues" evidence="1">
    <location>
        <begin position="954"/>
        <end position="965"/>
    </location>
</feature>
<protein>
    <submittedName>
        <fullName evidence="2">Uncharacterized protein</fullName>
    </submittedName>
</protein>
<sequence length="1889" mass="206249">MAEMEKKPPVDLLVVSDPESSKTVEVEVGYQVSEPTIDRGIILQRSATSDTQHFETSEFHRSAHRKTTEWHQTVVHEPVVESTELKVAISAPTGNERIIQPQEGMLKTSFVQTTASGTQHVTRQVRLVQKKTLIRRKIVIINGVETVTEEVIDEPPEVSEFSTVESTQLEPQIREQFVGTPLSLPQEGVSLQITSKETSSRSFSSTSFSVVEGHKAVTQRFEQYPMQEPYGKSSVTIEDVTEQMIDSKNVAGGTSPENQDVFEDTSKSPDVCLQPDQNIPLPETVQSLNVVTMGLDIHHPKGTGDEVDTSKSIIDVVHHSLEQVESESNKPSGQPDGGIRPSKIPILAKQQLGIDTKPLDKKPSIEIELSASLEDDVHTTAGKEKKKPKQERIVEQGPISETPSVEGVEIIESNIEGSHPIVEFPDESKLLSLGEDSEKGKAESQEETAICVADKPGKIGKIKLTKQIAVSKEDSDRTSPLPSVDNQTSSLADPVQHMSDEIDVKGFPPDPNSEGQIKQPTKPSVEIEVSAVLKDDVDKIKMSKKTEPLKPPRKVPSRKQIQQKTVALPGGKSQQGPQDVISISKQFIDSESSGDTAEIILSASFETSSTETSEKTLPGMYSSKKKLEDDKAKTRTNVLKNEKPDNLNLAPEQPVPSEELDATGNCSQEDRTTQSTKEKQISEEESTGKRLIPDVLDDTVEIIVVTEDEPSEQPQKAPLAPPKKGKKLKSGEQLPVSVTSNPIEDLGTTTTTKGRKKKLGKQLTDPGRSVSSSQAITEEASPEVARTFTPGDDPDIFETTEITLITGEKQIKKVQKPGVTHPQDEKTKSGKLVRVDEEPKQSPDQLLSGTIPDDGSTDGRKESAIPDEMVEIASITQHISNRKPIALPRSSVVTKGEKHKITGKVELTPKKTMDVQAVHTATSVGTVSDVQFKDREISPDVLDETVEITLATEEVKAGKPLEPIKKGSKKKGRRHEPSSVDSKLPQKIDKTVKISGKLLKTEPENNDVLPDPLEITITTEEKPTEKLVSTSSLLPNQVIKTTLGNLEPAIEVPGQSRDVLGSQQISGEKPEGERDVVTTVEITSATQVTQIEKPTTAPLMPCKRGKKQKPGQPYDESTGKPIQMREADQTTIFTAEPGLGLPKDILLETVEITLTSTETTQKDEHMVEPLSEDSKILEDSDKTVLIPPEDKLVGTQSKPNILVETTDITLIAEPLSTATPGISQLVPPKKERKTKKERAEKTSVKPKKLQNPDTCGTVSEEQVNEPKTIVDNTLEITLTDQVTQEKKHDSGASKSSSKVRQTNPGKVESPSEKTTNVHGLDKSGRVATEQSLNEPKASLDEAVEITITTLPQQLEKSPSAQHEMERQAKPGKPKPSTRKPEQLPATVSEEHIGDEPKAIVSGTVEAEGTQDEKSETAVSAPSKKGKKKKPGKMEPPTVEPLKLQGSDDTKASFSETVEITLTTELPQPAPLARRKKDRKAKFGKSEPTTEIPKQLGTVLKESINAEPKDVVSETVAITLKSEATQEEQSITSASALSKKDKKKKPAKHESPPPEEPAKSQGLDKTMRVIIEQSLEDAKPGLDEEVEITITTKPQQPERSPSAPLKENRGTTSVKPETNAYYNQKPDLLPTVVSEEAIRDEANTNITKTVQITLEAESLQEEPSKTTSSDPFKKDKKKKKLGNFDLPVDVDRKSQTTAGVVTEQSLDKPKSRLHDTVEITLTTESTQPERISAPIKNAKPDKPDPTTEKPKHIPTAVPEEQFKDASGTVEISLEEGRTQEELSNITSGPSKKDKETDGKLKSPGEETANVQCFDETARVDKEKPQNELMTGLGERVEITITTEHPQPERSQPASHKEDGKTKSVKQEPKHIPATIPGEPIKDGSGTVEIS</sequence>
<feature type="region of interest" description="Disordered" evidence="1">
    <location>
        <begin position="469"/>
        <end position="581"/>
    </location>
</feature>
<feature type="compositionally biased region" description="Polar residues" evidence="1">
    <location>
        <begin position="1251"/>
        <end position="1261"/>
    </location>
</feature>
<feature type="compositionally biased region" description="Polar residues" evidence="1">
    <location>
        <begin position="1346"/>
        <end position="1360"/>
    </location>
</feature>